<reference evidence="1" key="1">
    <citation type="journal article" date="2014" name="Front. Microbiol.">
        <title>High frequency of phylogenetically diverse reductive dehalogenase-homologous genes in deep subseafloor sedimentary metagenomes.</title>
        <authorList>
            <person name="Kawai M."/>
            <person name="Futagami T."/>
            <person name="Toyoda A."/>
            <person name="Takaki Y."/>
            <person name="Nishi S."/>
            <person name="Hori S."/>
            <person name="Arai W."/>
            <person name="Tsubouchi T."/>
            <person name="Morono Y."/>
            <person name="Uchiyama I."/>
            <person name="Ito T."/>
            <person name="Fujiyama A."/>
            <person name="Inagaki F."/>
            <person name="Takami H."/>
        </authorList>
    </citation>
    <scope>NUCLEOTIDE SEQUENCE</scope>
    <source>
        <strain evidence="1">Expedition CK06-06</strain>
    </source>
</reference>
<sequence length="68" mass="7689">GEFGKVEEVKESLDLAYMIKETQNLFKGIVEGSSRSMQIVKDLRTFSRIDEIDGVIQFMCNPCGKLSE</sequence>
<dbReference type="AlphaFoldDB" id="X1SY50"/>
<accession>X1SY50</accession>
<feature type="non-terminal residue" evidence="1">
    <location>
        <position position="1"/>
    </location>
</feature>
<gene>
    <name evidence="1" type="ORF">S12H4_18956</name>
</gene>
<name>X1SY50_9ZZZZ</name>
<organism evidence="1">
    <name type="scientific">marine sediment metagenome</name>
    <dbReference type="NCBI Taxonomy" id="412755"/>
    <lineage>
        <taxon>unclassified sequences</taxon>
        <taxon>metagenomes</taxon>
        <taxon>ecological metagenomes</taxon>
    </lineage>
</organism>
<proteinExistence type="predicted"/>
<dbReference type="EMBL" id="BARW01009421">
    <property type="protein sequence ID" value="GAI80270.1"/>
    <property type="molecule type" value="Genomic_DNA"/>
</dbReference>
<evidence type="ECO:0000313" key="1">
    <source>
        <dbReference type="EMBL" id="GAI80270.1"/>
    </source>
</evidence>
<protein>
    <submittedName>
        <fullName evidence="1">Uncharacterized protein</fullName>
    </submittedName>
</protein>
<comment type="caution">
    <text evidence="1">The sequence shown here is derived from an EMBL/GenBank/DDBJ whole genome shotgun (WGS) entry which is preliminary data.</text>
</comment>